<evidence type="ECO:0000256" key="4">
    <source>
        <dbReference type="ARBA" id="ARBA00022679"/>
    </source>
</evidence>
<comment type="catalytic activity">
    <reaction evidence="6">
        <text>a 2'-deoxyadenosine in DNA + S-adenosyl-L-methionine = an N(6)-methyl-2'-deoxyadenosine in DNA + S-adenosyl-L-homocysteine + H(+)</text>
        <dbReference type="Rhea" id="RHEA:15197"/>
        <dbReference type="Rhea" id="RHEA-COMP:12418"/>
        <dbReference type="Rhea" id="RHEA-COMP:12419"/>
        <dbReference type="ChEBI" id="CHEBI:15378"/>
        <dbReference type="ChEBI" id="CHEBI:57856"/>
        <dbReference type="ChEBI" id="CHEBI:59789"/>
        <dbReference type="ChEBI" id="CHEBI:90615"/>
        <dbReference type="ChEBI" id="CHEBI:90616"/>
        <dbReference type="EC" id="2.1.1.72"/>
    </reaction>
</comment>
<dbReference type="SUPFAM" id="SSF53335">
    <property type="entry name" value="S-adenosyl-L-methionine-dependent methyltransferases"/>
    <property type="match status" value="1"/>
</dbReference>
<dbReference type="GO" id="GO:0032259">
    <property type="term" value="P:methylation"/>
    <property type="evidence" value="ECO:0007669"/>
    <property type="project" value="UniProtKB-KW"/>
</dbReference>
<gene>
    <name evidence="8" type="primary">yhdJ_2</name>
    <name evidence="8" type="ORF">SMSP2_02220</name>
</gene>
<dbReference type="AlphaFoldDB" id="A0A1Q2MGM6"/>
<keyword evidence="4 8" id="KW-0808">Transferase</keyword>
<evidence type="ECO:0000256" key="6">
    <source>
        <dbReference type="ARBA" id="ARBA00047942"/>
    </source>
</evidence>
<dbReference type="InterPro" id="IPR002052">
    <property type="entry name" value="DNA_methylase_N6_adenine_CS"/>
</dbReference>
<evidence type="ECO:0000313" key="8">
    <source>
        <dbReference type="EMBL" id="AQQ71841.1"/>
    </source>
</evidence>
<organism evidence="8 9">
    <name type="scientific">Limihaloglobus sulfuriphilus</name>
    <dbReference type="NCBI Taxonomy" id="1851148"/>
    <lineage>
        <taxon>Bacteria</taxon>
        <taxon>Pseudomonadati</taxon>
        <taxon>Planctomycetota</taxon>
        <taxon>Phycisphaerae</taxon>
        <taxon>Sedimentisphaerales</taxon>
        <taxon>Sedimentisphaeraceae</taxon>
        <taxon>Limihaloglobus</taxon>
    </lineage>
</organism>
<dbReference type="KEGG" id="pbas:SMSP2_02220"/>
<evidence type="ECO:0000256" key="5">
    <source>
        <dbReference type="ARBA" id="ARBA00022691"/>
    </source>
</evidence>
<dbReference type="GO" id="GO:0009007">
    <property type="term" value="F:site-specific DNA-methyltransferase (adenine-specific) activity"/>
    <property type="evidence" value="ECO:0007669"/>
    <property type="project" value="UniProtKB-EC"/>
</dbReference>
<evidence type="ECO:0000256" key="3">
    <source>
        <dbReference type="ARBA" id="ARBA00022603"/>
    </source>
</evidence>
<dbReference type="InterPro" id="IPR002941">
    <property type="entry name" value="DNA_methylase_N4/N6"/>
</dbReference>
<dbReference type="PROSITE" id="PS00092">
    <property type="entry name" value="N6_MTASE"/>
    <property type="match status" value="1"/>
</dbReference>
<evidence type="ECO:0000259" key="7">
    <source>
        <dbReference type="Pfam" id="PF01555"/>
    </source>
</evidence>
<dbReference type="RefSeq" id="WP_146684002.1">
    <property type="nucleotide sequence ID" value="NZ_CP019646.1"/>
</dbReference>
<dbReference type="EC" id="2.1.1.72" evidence="2"/>
<dbReference type="PRINTS" id="PR00506">
    <property type="entry name" value="D21N6MTFRASE"/>
</dbReference>
<sequence length="657" mass="74606">MKTPRQYNITPAKGQALLNFQGRRFPDKIDVFETELIEEVRSPKLKKQELFDKETDLNADFTNLLIQGDCLSACAYLKQQNIRVDLVYIDPPFASGANYAKKIYLRNGGESVEADDNTIGEEVMYGDIWQKEDYLNWLYERLLAIKDVMNETGSIYVHLDWHIGHYVKILLDEVFGEESFVSDIVWRKLTAAKSQSDFFSNVKDSIFFYKCGEETVFNPVYIQGNSDDSNYPYIEENTGRKYGSFDFSQSGQGPTRKFGEKLLAPPAGKHWIWSQDKINTGIKEGRIIFTKNGIPRVKRYLDEKEGNYLGDLWIDDEVKPLSANSSERENYNTQKPAALLERVIRASSDKGLIVADFFSGSGTTAKVANDLNRKFIACDIGINAVQTTRDRLVKAGASFDILKIKDGLRLFRNPAQTTAKIFGIIDGFKSRADLDLNEFWDGGIAQAKGTYTPVKFSGIHDKLTRELLDVYLEEIYKLEDVTNKANEIIIIYAHKDLEVNQEYLNKQLNKTAKTELKVKLVSLDELLGEKRDALFTPDNAIVKVTKQGGKYKVEIKNFFSSYLKNKIDEFNAKKTKKGTLQQDLSKAVKLSSSGLELIESVQFDTTLGKVWKSNPDLEDKAGIKEKIKGVYALDTDKFRLKIRNIAGDETIIDSKQL</sequence>
<dbReference type="GO" id="GO:0003677">
    <property type="term" value="F:DNA binding"/>
    <property type="evidence" value="ECO:0007669"/>
    <property type="project" value="InterPro"/>
</dbReference>
<keyword evidence="5" id="KW-0949">S-adenosyl-L-methionine</keyword>
<dbReference type="Pfam" id="PF01555">
    <property type="entry name" value="N6_N4_Mtase"/>
    <property type="match status" value="1"/>
</dbReference>
<name>A0A1Q2MGM6_9BACT</name>
<dbReference type="Gene3D" id="3.40.50.150">
    <property type="entry name" value="Vaccinia Virus protein VP39"/>
    <property type="match status" value="1"/>
</dbReference>
<dbReference type="STRING" id="1851148.SMSP2_02220"/>
<dbReference type="InterPro" id="IPR002295">
    <property type="entry name" value="N4/N6-MTase_EcoPI_Mod-like"/>
</dbReference>
<keyword evidence="3 8" id="KW-0489">Methyltransferase</keyword>
<evidence type="ECO:0000313" key="9">
    <source>
        <dbReference type="Proteomes" id="UP000188181"/>
    </source>
</evidence>
<dbReference type="EMBL" id="CP019646">
    <property type="protein sequence ID" value="AQQ71841.1"/>
    <property type="molecule type" value="Genomic_DNA"/>
</dbReference>
<reference evidence="9" key="1">
    <citation type="submission" date="2017-02" db="EMBL/GenBank/DDBJ databases">
        <title>Comparative genomics and description of representatives of a novel lineage of planctomycetes thriving in anoxic sediments.</title>
        <authorList>
            <person name="Spring S."/>
            <person name="Bunk B."/>
            <person name="Sproer C."/>
        </authorList>
    </citation>
    <scope>NUCLEOTIDE SEQUENCE [LARGE SCALE GENOMIC DNA]</scope>
    <source>
        <strain evidence="9">SM-Chi-D1</strain>
    </source>
</reference>
<dbReference type="OrthoDB" id="9800801at2"/>
<dbReference type="REBASE" id="185695">
    <property type="entry name" value="M.PbaD1ORF2220P"/>
</dbReference>
<dbReference type="Proteomes" id="UP000188181">
    <property type="component" value="Chromosome"/>
</dbReference>
<evidence type="ECO:0000256" key="1">
    <source>
        <dbReference type="ARBA" id="ARBA00006594"/>
    </source>
</evidence>
<protein>
    <recommendedName>
        <fullName evidence="2">site-specific DNA-methyltransferase (adenine-specific)</fullName>
        <ecNumber evidence="2">2.1.1.72</ecNumber>
    </recommendedName>
</protein>
<proteinExistence type="inferred from homology"/>
<dbReference type="GO" id="GO:0008170">
    <property type="term" value="F:N-methyltransferase activity"/>
    <property type="evidence" value="ECO:0007669"/>
    <property type="project" value="InterPro"/>
</dbReference>
<dbReference type="InterPro" id="IPR029063">
    <property type="entry name" value="SAM-dependent_MTases_sf"/>
</dbReference>
<accession>A0A1Q2MGM6</accession>
<feature type="domain" description="DNA methylase N-4/N-6" evidence="7">
    <location>
        <begin position="84"/>
        <end position="387"/>
    </location>
</feature>
<keyword evidence="9" id="KW-1185">Reference proteome</keyword>
<evidence type="ECO:0000256" key="2">
    <source>
        <dbReference type="ARBA" id="ARBA00011900"/>
    </source>
</evidence>
<comment type="similarity">
    <text evidence="1">Belongs to the N(4)/N(6)-methyltransferase family.</text>
</comment>